<evidence type="ECO:0000313" key="1">
    <source>
        <dbReference type="EMBL" id="GJE95703.1"/>
    </source>
</evidence>
<dbReference type="AlphaFoldDB" id="A0A9P3GGS0"/>
<dbReference type="EMBL" id="BPQB01000051">
    <property type="protein sequence ID" value="GJE95703.1"/>
    <property type="molecule type" value="Genomic_DNA"/>
</dbReference>
<protein>
    <recommendedName>
        <fullName evidence="3">F-box domain-containing protein</fullName>
    </recommendedName>
</protein>
<dbReference type="InterPro" id="IPR032675">
    <property type="entry name" value="LRR_dom_sf"/>
</dbReference>
<dbReference type="Proteomes" id="UP000703269">
    <property type="component" value="Unassembled WGS sequence"/>
</dbReference>
<name>A0A9P3GGS0_9APHY</name>
<organism evidence="1 2">
    <name type="scientific">Phanerochaete sordida</name>
    <dbReference type="NCBI Taxonomy" id="48140"/>
    <lineage>
        <taxon>Eukaryota</taxon>
        <taxon>Fungi</taxon>
        <taxon>Dikarya</taxon>
        <taxon>Basidiomycota</taxon>
        <taxon>Agaricomycotina</taxon>
        <taxon>Agaricomycetes</taxon>
        <taxon>Polyporales</taxon>
        <taxon>Phanerochaetaceae</taxon>
        <taxon>Phanerochaete</taxon>
    </lineage>
</organism>
<evidence type="ECO:0008006" key="3">
    <source>
        <dbReference type="Google" id="ProtNLM"/>
    </source>
</evidence>
<dbReference type="SUPFAM" id="SSF52047">
    <property type="entry name" value="RNI-like"/>
    <property type="match status" value="1"/>
</dbReference>
<keyword evidence="2" id="KW-1185">Reference proteome</keyword>
<comment type="caution">
    <text evidence="1">The sequence shown here is derived from an EMBL/GenBank/DDBJ whole genome shotgun (WGS) entry which is preliminary data.</text>
</comment>
<accession>A0A9P3GGS0</accession>
<sequence length="465" mass="51979">MDTLWQKPRDVKYLVNLLPRSCFMWVGMNGEYVELLLKSRPSEADWARFSTYARRVRTLDVHCYAKGGDLPIHWCSILRSFPGNQPLPRLRSMHWEWSPDYGCLHSALLVRPPLQRLHFGAMDVRGLKQIIEVLPSCASTLEHLRIGKRFRSASEPELAERLWQTLTKLQRLVGLDVSLYVPQAFCHLASLSNITSLHLLLDSADTEDTIAPFPALKSLELSVNTHMDAPAKLLRRMVLPTLEHLNIIDDFLPRAAIPMPRANAAHVRLTLQEVAKVTSLRSFMFKCHGHTSTAPTEALDASALSPLHDLRELETLDVGALAVSMVAADVEPMARAWPRMQNLQLYQRHAIFGTDLPCVLEVADILPFADLCPHLRELGLLVHIGPPAAPLDDDSELPAHAALKTLRAAISLPPFTPALRILARTFPAAELKGYGYAPDRDEAVNEAKKALVHELYGTQFENTDG</sequence>
<proteinExistence type="predicted"/>
<reference evidence="1 2" key="1">
    <citation type="submission" date="2021-08" db="EMBL/GenBank/DDBJ databases">
        <title>Draft Genome Sequence of Phanerochaete sordida strain YK-624.</title>
        <authorList>
            <person name="Mori T."/>
            <person name="Dohra H."/>
            <person name="Suzuki T."/>
            <person name="Kawagishi H."/>
            <person name="Hirai H."/>
        </authorList>
    </citation>
    <scope>NUCLEOTIDE SEQUENCE [LARGE SCALE GENOMIC DNA]</scope>
    <source>
        <strain evidence="1 2">YK-624</strain>
    </source>
</reference>
<dbReference type="OrthoDB" id="2945091at2759"/>
<evidence type="ECO:0000313" key="2">
    <source>
        <dbReference type="Proteomes" id="UP000703269"/>
    </source>
</evidence>
<gene>
    <name evidence="1" type="ORF">PsYK624_118890</name>
</gene>
<dbReference type="Gene3D" id="3.80.10.10">
    <property type="entry name" value="Ribonuclease Inhibitor"/>
    <property type="match status" value="1"/>
</dbReference>